<proteinExistence type="predicted"/>
<evidence type="ECO:0000313" key="2">
    <source>
        <dbReference type="EMBL" id="RUS92085.1"/>
    </source>
</evidence>
<protein>
    <recommendedName>
        <fullName evidence="1">F-box domain-containing protein</fullName>
    </recommendedName>
</protein>
<dbReference type="SUPFAM" id="SSF81383">
    <property type="entry name" value="F-box domain"/>
    <property type="match status" value="1"/>
</dbReference>
<dbReference type="InterPro" id="IPR001810">
    <property type="entry name" value="F-box_dom"/>
</dbReference>
<reference evidence="2 3" key="1">
    <citation type="submission" date="2019-01" db="EMBL/GenBank/DDBJ databases">
        <title>A draft genome assembly of the solar-powered sea slug Elysia chlorotica.</title>
        <authorList>
            <person name="Cai H."/>
            <person name="Li Q."/>
            <person name="Fang X."/>
            <person name="Li J."/>
            <person name="Curtis N.E."/>
            <person name="Altenburger A."/>
            <person name="Shibata T."/>
            <person name="Feng M."/>
            <person name="Maeda T."/>
            <person name="Schwartz J.A."/>
            <person name="Shigenobu S."/>
            <person name="Lundholm N."/>
            <person name="Nishiyama T."/>
            <person name="Yang H."/>
            <person name="Hasebe M."/>
            <person name="Li S."/>
            <person name="Pierce S.K."/>
            <person name="Wang J."/>
        </authorList>
    </citation>
    <scope>NUCLEOTIDE SEQUENCE [LARGE SCALE GENOMIC DNA]</scope>
    <source>
        <strain evidence="2">EC2010</strain>
        <tissue evidence="2">Whole organism of an adult</tissue>
    </source>
</reference>
<evidence type="ECO:0000259" key="1">
    <source>
        <dbReference type="PROSITE" id="PS50181"/>
    </source>
</evidence>
<gene>
    <name evidence="2" type="ORF">EGW08_000109</name>
</gene>
<dbReference type="CDD" id="cd22117">
    <property type="entry name" value="F-box_FBXL4"/>
    <property type="match status" value="1"/>
</dbReference>
<dbReference type="STRING" id="188477.A0A433UE37"/>
<dbReference type="Proteomes" id="UP000271974">
    <property type="component" value="Unassembled WGS sequence"/>
</dbReference>
<dbReference type="Gene3D" id="3.80.10.10">
    <property type="entry name" value="Ribonuclease Inhibitor"/>
    <property type="match status" value="1"/>
</dbReference>
<dbReference type="InterPro" id="IPR032675">
    <property type="entry name" value="LRR_dom_sf"/>
</dbReference>
<name>A0A433UE37_ELYCH</name>
<dbReference type="SUPFAM" id="SSF52047">
    <property type="entry name" value="RNI-like"/>
    <property type="match status" value="1"/>
</dbReference>
<dbReference type="PANTHER" id="PTHR13318:SF152">
    <property type="entry name" value="F-BOX_LRR-REPEAT PROTEIN 4"/>
    <property type="match status" value="1"/>
</dbReference>
<dbReference type="SMART" id="SM00256">
    <property type="entry name" value="FBOX"/>
    <property type="match status" value="1"/>
</dbReference>
<comment type="caution">
    <text evidence="2">The sequence shown here is derived from an EMBL/GenBank/DDBJ whole genome shotgun (WGS) entry which is preliminary data.</text>
</comment>
<organism evidence="2 3">
    <name type="scientific">Elysia chlorotica</name>
    <name type="common">Eastern emerald elysia</name>
    <name type="synonym">Sea slug</name>
    <dbReference type="NCBI Taxonomy" id="188477"/>
    <lineage>
        <taxon>Eukaryota</taxon>
        <taxon>Metazoa</taxon>
        <taxon>Spiralia</taxon>
        <taxon>Lophotrochozoa</taxon>
        <taxon>Mollusca</taxon>
        <taxon>Gastropoda</taxon>
        <taxon>Heterobranchia</taxon>
        <taxon>Euthyneura</taxon>
        <taxon>Panpulmonata</taxon>
        <taxon>Sacoglossa</taxon>
        <taxon>Placobranchoidea</taxon>
        <taxon>Plakobranchidae</taxon>
        <taxon>Elysia</taxon>
    </lineage>
</organism>
<dbReference type="GO" id="GO:0031146">
    <property type="term" value="P:SCF-dependent proteasomal ubiquitin-dependent protein catabolic process"/>
    <property type="evidence" value="ECO:0007669"/>
    <property type="project" value="TreeGrafter"/>
</dbReference>
<accession>A0A433UE37</accession>
<dbReference type="OrthoDB" id="2153609at2759"/>
<dbReference type="PANTHER" id="PTHR13318">
    <property type="entry name" value="PARTNER OF PAIRED, ISOFORM B-RELATED"/>
    <property type="match status" value="1"/>
</dbReference>
<sequence length="503" mass="56901">MAQSADDITKSTNIINEAIHHFNEVEKREGNVSPLAPGQIRLEGDTVTDFSSQYGSESSISYVAANLAGQLNIFPKYGDYTQACVLRTFGPWWKNVPSGKKAYQGTPSDFTSEDFLEIRFPHYLYPVRVEIYETYNPGAVVRILACDAAGGSDADQGKITWATLWSQEKPKPTKRRPRIFAPSLRKVNFATNLIRLELNSTCLEYYTELDGIKLVGTLTPPMDEIFKNLPQLCFDDELSEYETASETHKDQKQKLEAINSVLNKEPQDVTETKDSSFIIDQLESKIRNLDLESTEDSSDGHFFTYLPRELLQLILSYLDLKGLCNLALTCRLLRDHCYDPLLYVDLNLQPFWSKICGPHLTSIVSRCSRVQRLNLSWLGAAGHIDQNLFIRFLQDIGELQVLELSCCKFVNSSCLLDIVVTTRFKLTELNLSSCTKIEDFSVFTIHALPHLKRLNLYRTKIDCHSLISFLTQSPELEHLNIGSCVCLRSRANAVLAMIGSHCK</sequence>
<feature type="domain" description="F-box" evidence="1">
    <location>
        <begin position="300"/>
        <end position="346"/>
    </location>
</feature>
<dbReference type="PROSITE" id="PS50181">
    <property type="entry name" value="FBOX"/>
    <property type="match status" value="1"/>
</dbReference>
<keyword evidence="3" id="KW-1185">Reference proteome</keyword>
<dbReference type="Pfam" id="PF12937">
    <property type="entry name" value="F-box-like"/>
    <property type="match status" value="1"/>
</dbReference>
<dbReference type="InterPro" id="IPR036047">
    <property type="entry name" value="F-box-like_dom_sf"/>
</dbReference>
<dbReference type="EMBL" id="RQTK01000002">
    <property type="protein sequence ID" value="RUS92085.1"/>
    <property type="molecule type" value="Genomic_DNA"/>
</dbReference>
<dbReference type="AlphaFoldDB" id="A0A433UE37"/>
<dbReference type="GO" id="GO:0019005">
    <property type="term" value="C:SCF ubiquitin ligase complex"/>
    <property type="evidence" value="ECO:0007669"/>
    <property type="project" value="TreeGrafter"/>
</dbReference>
<evidence type="ECO:0000313" key="3">
    <source>
        <dbReference type="Proteomes" id="UP000271974"/>
    </source>
</evidence>